<feature type="compositionally biased region" description="Basic and acidic residues" evidence="1">
    <location>
        <begin position="295"/>
        <end position="304"/>
    </location>
</feature>
<gene>
    <name evidence="4" type="ORF">HY544_01570</name>
</gene>
<keyword evidence="4" id="KW-0067">ATP-binding</keyword>
<dbReference type="PANTHER" id="PTHR30121">
    <property type="entry name" value="UNCHARACTERIZED PROTEIN YJGR-RELATED"/>
    <property type="match status" value="1"/>
</dbReference>
<dbReference type="GO" id="GO:0005524">
    <property type="term" value="F:ATP binding"/>
    <property type="evidence" value="ECO:0007669"/>
    <property type="project" value="UniProtKB-KW"/>
</dbReference>
<keyword evidence="2" id="KW-0472">Membrane</keyword>
<dbReference type="SUPFAM" id="SSF52540">
    <property type="entry name" value="P-loop containing nucleoside triphosphate hydrolases"/>
    <property type="match status" value="1"/>
</dbReference>
<dbReference type="Pfam" id="PF19044">
    <property type="entry name" value="P-loop_TraG"/>
    <property type="match status" value="1"/>
</dbReference>
<dbReference type="Gene3D" id="3.40.50.300">
    <property type="entry name" value="P-loop containing nucleotide triphosphate hydrolases"/>
    <property type="match status" value="1"/>
</dbReference>
<dbReference type="InterPro" id="IPR051162">
    <property type="entry name" value="T4SS_component"/>
</dbReference>
<proteinExistence type="predicted"/>
<protein>
    <submittedName>
        <fullName evidence="4">ATP-binding protein</fullName>
    </submittedName>
</protein>
<feature type="compositionally biased region" description="Polar residues" evidence="1">
    <location>
        <begin position="313"/>
        <end position="325"/>
    </location>
</feature>
<dbReference type="PANTHER" id="PTHR30121:SF6">
    <property type="entry name" value="SLR6007 PROTEIN"/>
    <property type="match status" value="1"/>
</dbReference>
<sequence>MSYEIPRNLKYEEKVLFNLSIWQAAWLGSFSLGGAALFMKAAIPLEARILAALALALLGAGFAFFGLKEHLLTALAFASGPRNVTKPGQCARKFVGVKEVRGDCMVTDSGSMKAVIRVWALNFHILSRMQQEAVICAYRDFLNSLDFPIQIAVRTVPLSLEAYLRRMMENAEARKDEAACSRTARFGSFINGFITANAVKDRLFYVVVPGPPPGTENGSGNCYTERALDARAGLCMDKLRKCGVKAARLSGAEIAEMLSGCFGGAAEGFAWHEESGRPGKIRGSAAAAENWPRNPDADASEHRGLKPAGSHKLPSTENDPTQNPAMNGGGPFWVAEHHRLKQGTATTQKAAGAGGALRWPLTGHAHVRRGGNETGRTCKGRAAVMADRPRHLELNGELNRVIAASGYPRNIREGWLDAIVSAEGNFDIGIHIKPSGIEDTMTRLNMELVRQEADLLAAELKGIVNPSLRLQHRDTMNVLEKLQNGEDKLFNIALYLNARADTPERLELLSGMISSELNSIMVIPKVPYMRMRDGIRSVFPLQEDRLKADRNIPGDALSACFPFTTAFLNADEDGILFGVGTANKVPVIIDPFRLPNHNGIILGTSGGGKSFAAKLFIGRSLLNGVKTVIIDPQGEYSAMTRKHGGQVVEIGADGGASINPLDLMGMGLGEKMLSLQGVFGILLGELTEQQRHILEMACEAAFARKGISMGDRESWRKEPPVLSDVHSEIARARSSAASGERQFYESLGSRLRIYCASGQFSCINRQTHADFKGSLISFSISSMPERLRPALMYLIMEYVQGRMKADGERKLLVVDEAWSLLRHGGHAQHMFEMIKTARKFNMGIVVITQEAEDLLSSQAGKSVLANTSWKFLARQDPSAMELLAQKFGLNRSEQGFLMSANPGEGLLMVMNDRVTLNVISSAEEYGFATSKPGEMSGDGKALQPKDF</sequence>
<feature type="transmembrane region" description="Helical" evidence="2">
    <location>
        <begin position="50"/>
        <end position="67"/>
    </location>
</feature>
<evidence type="ECO:0000256" key="2">
    <source>
        <dbReference type="SAM" id="Phobius"/>
    </source>
</evidence>
<evidence type="ECO:0000313" key="5">
    <source>
        <dbReference type="Proteomes" id="UP000732298"/>
    </source>
</evidence>
<keyword evidence="2" id="KW-1133">Transmembrane helix</keyword>
<accession>A0A8T3YM87</accession>
<dbReference type="Gene3D" id="1.10.8.730">
    <property type="match status" value="1"/>
</dbReference>
<feature type="domain" description="TraG P-loop" evidence="3">
    <location>
        <begin position="595"/>
        <end position="901"/>
    </location>
</feature>
<keyword evidence="2" id="KW-0812">Transmembrane</keyword>
<reference evidence="4" key="1">
    <citation type="submission" date="2020-07" db="EMBL/GenBank/DDBJ databases">
        <title>Huge and variable diversity of episymbiotic CPR bacteria and DPANN archaea in groundwater ecosystems.</title>
        <authorList>
            <person name="He C.Y."/>
            <person name="Keren R."/>
            <person name="Whittaker M."/>
            <person name="Farag I.F."/>
            <person name="Doudna J."/>
            <person name="Cate J.H.D."/>
            <person name="Banfield J.F."/>
        </authorList>
    </citation>
    <scope>NUCLEOTIDE SEQUENCE</scope>
    <source>
        <strain evidence="4">NC_groundwater_1296_Ag_S-0.2um_52_80</strain>
    </source>
</reference>
<dbReference type="EMBL" id="JACQPB010000022">
    <property type="protein sequence ID" value="MBI4210178.1"/>
    <property type="molecule type" value="Genomic_DNA"/>
</dbReference>
<organism evidence="4 5">
    <name type="scientific">Candidatus Iainarchaeum sp</name>
    <dbReference type="NCBI Taxonomy" id="3101447"/>
    <lineage>
        <taxon>Archaea</taxon>
        <taxon>Candidatus Iainarchaeota</taxon>
        <taxon>Candidatus Iainarchaeia</taxon>
        <taxon>Candidatus Iainarchaeales</taxon>
        <taxon>Candidatus Iainarchaeaceae</taxon>
        <taxon>Candidatus Iainarchaeum</taxon>
    </lineage>
</organism>
<dbReference type="CDD" id="cd01127">
    <property type="entry name" value="TrwB_TraG_TraD_VirD4"/>
    <property type="match status" value="1"/>
</dbReference>
<comment type="caution">
    <text evidence="4">The sequence shown here is derived from an EMBL/GenBank/DDBJ whole genome shotgun (WGS) entry which is preliminary data.</text>
</comment>
<name>A0A8T3YM87_9ARCH</name>
<dbReference type="AlphaFoldDB" id="A0A8T3YM87"/>
<dbReference type="InterPro" id="IPR027417">
    <property type="entry name" value="P-loop_NTPase"/>
</dbReference>
<dbReference type="InterPro" id="IPR043964">
    <property type="entry name" value="P-loop_TraG"/>
</dbReference>
<feature type="transmembrane region" description="Helical" evidence="2">
    <location>
        <begin position="20"/>
        <end position="38"/>
    </location>
</feature>
<dbReference type="Proteomes" id="UP000732298">
    <property type="component" value="Unassembled WGS sequence"/>
</dbReference>
<evidence type="ECO:0000313" key="4">
    <source>
        <dbReference type="EMBL" id="MBI4210178.1"/>
    </source>
</evidence>
<evidence type="ECO:0000256" key="1">
    <source>
        <dbReference type="SAM" id="MobiDB-lite"/>
    </source>
</evidence>
<evidence type="ECO:0000259" key="3">
    <source>
        <dbReference type="Pfam" id="PF19044"/>
    </source>
</evidence>
<feature type="region of interest" description="Disordered" evidence="1">
    <location>
        <begin position="276"/>
        <end position="329"/>
    </location>
</feature>
<keyword evidence="4" id="KW-0547">Nucleotide-binding</keyword>